<reference evidence="2" key="1">
    <citation type="submission" date="2016-11" db="EMBL/GenBank/DDBJ databases">
        <authorList>
            <person name="Varghese N."/>
            <person name="Submissions S."/>
        </authorList>
    </citation>
    <scope>NUCLEOTIDE SEQUENCE [LARGE SCALE GENOMIC DNA]</scope>
    <source>
        <strain evidence="2">DSM 28223</strain>
    </source>
</reference>
<accession>A0A1M5IFK0</accession>
<evidence type="ECO:0000313" key="1">
    <source>
        <dbReference type="EMBL" id="SHG27042.1"/>
    </source>
</evidence>
<proteinExistence type="predicted"/>
<gene>
    <name evidence="1" type="ORF">SAMN04488044_0312</name>
</gene>
<dbReference type="Proteomes" id="UP000184211">
    <property type="component" value="Unassembled WGS sequence"/>
</dbReference>
<evidence type="ECO:0000313" key="2">
    <source>
        <dbReference type="Proteomes" id="UP000184211"/>
    </source>
</evidence>
<organism evidence="1 2">
    <name type="scientific">Cognatishimia maritima</name>
    <dbReference type="NCBI Taxonomy" id="870908"/>
    <lineage>
        <taxon>Bacteria</taxon>
        <taxon>Pseudomonadati</taxon>
        <taxon>Pseudomonadota</taxon>
        <taxon>Alphaproteobacteria</taxon>
        <taxon>Rhodobacterales</taxon>
        <taxon>Paracoccaceae</taxon>
        <taxon>Cognatishimia</taxon>
    </lineage>
</organism>
<keyword evidence="2" id="KW-1185">Reference proteome</keyword>
<protein>
    <submittedName>
        <fullName evidence="1">Uncharacterized protein</fullName>
    </submittedName>
</protein>
<dbReference type="EMBL" id="FQWM01000001">
    <property type="protein sequence ID" value="SHG27042.1"/>
    <property type="molecule type" value="Genomic_DNA"/>
</dbReference>
<dbReference type="AlphaFoldDB" id="A0A1M5IFK0"/>
<sequence>MTLTQSWFTLFIPKRTSKDLNEISASDCTPREESLEASNEERAFLRDLICEHSEAVQSELGVMALMSQYPSRF</sequence>
<name>A0A1M5IFK0_9RHOB</name>